<dbReference type="Pfam" id="PF13519">
    <property type="entry name" value="VWA_2"/>
    <property type="match status" value="1"/>
</dbReference>
<dbReference type="FunFam" id="3.40.50.410:FF:000005">
    <property type="entry name" value="26S proteasome non-ATPase regulatory subunit 4"/>
    <property type="match status" value="1"/>
</dbReference>
<dbReference type="EMBL" id="BPWL01000002">
    <property type="protein sequence ID" value="GJJ07840.1"/>
    <property type="molecule type" value="Genomic_DNA"/>
</dbReference>
<dbReference type="InterPro" id="IPR003903">
    <property type="entry name" value="UIM_dom"/>
</dbReference>
<keyword evidence="6" id="KW-1185">Reference proteome</keyword>
<protein>
    <recommendedName>
        <fullName evidence="4">VWFA domain-containing protein</fullName>
    </recommendedName>
</protein>
<reference evidence="5" key="1">
    <citation type="submission" date="2021-10" db="EMBL/GenBank/DDBJ databases">
        <title>De novo Genome Assembly of Clathrus columnatus (Basidiomycota, Fungi) Using Illumina and Nanopore Sequence Data.</title>
        <authorList>
            <person name="Ogiso-Tanaka E."/>
            <person name="Itagaki H."/>
            <person name="Hosoya T."/>
            <person name="Hosaka K."/>
        </authorList>
    </citation>
    <scope>NUCLEOTIDE SEQUENCE</scope>
    <source>
        <strain evidence="5">MO-923</strain>
    </source>
</reference>
<feature type="region of interest" description="Disordered" evidence="3">
    <location>
        <begin position="247"/>
        <end position="281"/>
    </location>
</feature>
<evidence type="ECO:0000256" key="1">
    <source>
        <dbReference type="ARBA" id="ARBA00005574"/>
    </source>
</evidence>
<dbReference type="InterPro" id="IPR002035">
    <property type="entry name" value="VWF_A"/>
</dbReference>
<proteinExistence type="inferred from homology"/>
<comment type="similarity">
    <text evidence="1">Belongs to the proteasome subunit S5A family.</text>
</comment>
<dbReference type="SMART" id="SM00726">
    <property type="entry name" value="UIM"/>
    <property type="match status" value="3"/>
</dbReference>
<organism evidence="5 6">
    <name type="scientific">Clathrus columnatus</name>
    <dbReference type="NCBI Taxonomy" id="1419009"/>
    <lineage>
        <taxon>Eukaryota</taxon>
        <taxon>Fungi</taxon>
        <taxon>Dikarya</taxon>
        <taxon>Basidiomycota</taxon>
        <taxon>Agaricomycotina</taxon>
        <taxon>Agaricomycetes</taxon>
        <taxon>Phallomycetidae</taxon>
        <taxon>Phallales</taxon>
        <taxon>Clathraceae</taxon>
        <taxon>Clathrus</taxon>
    </lineage>
</organism>
<evidence type="ECO:0000256" key="2">
    <source>
        <dbReference type="ARBA" id="ARBA00022942"/>
    </source>
</evidence>
<dbReference type="InterPro" id="IPR036465">
    <property type="entry name" value="vWFA_dom_sf"/>
</dbReference>
<dbReference type="PANTHER" id="PTHR10223:SF0">
    <property type="entry name" value="26S PROTEASOME NON-ATPASE REGULATORY SUBUNIT 4"/>
    <property type="match status" value="1"/>
</dbReference>
<feature type="compositionally biased region" description="Low complexity" evidence="3">
    <location>
        <begin position="248"/>
        <end position="263"/>
    </location>
</feature>
<evidence type="ECO:0000259" key="4">
    <source>
        <dbReference type="PROSITE" id="PS50234"/>
    </source>
</evidence>
<dbReference type="Proteomes" id="UP001050691">
    <property type="component" value="Unassembled WGS sequence"/>
</dbReference>
<feature type="region of interest" description="Disordered" evidence="3">
    <location>
        <begin position="317"/>
        <end position="372"/>
    </location>
</feature>
<gene>
    <name evidence="5" type="ORF">Clacol_002045</name>
</gene>
<dbReference type="Gene3D" id="1.10.287.3990">
    <property type="match status" value="1"/>
</dbReference>
<dbReference type="PANTHER" id="PTHR10223">
    <property type="entry name" value="26S PROTEASOME NON-ATPASE REGULATORY SUBUNIT 4"/>
    <property type="match status" value="1"/>
</dbReference>
<feature type="compositionally biased region" description="Low complexity" evidence="3">
    <location>
        <begin position="270"/>
        <end position="281"/>
    </location>
</feature>
<dbReference type="PROSITE" id="PS50234">
    <property type="entry name" value="VWFA"/>
    <property type="match status" value="1"/>
</dbReference>
<dbReference type="GO" id="GO:0036435">
    <property type="term" value="F:K48-linked polyubiquitin modification-dependent protein binding"/>
    <property type="evidence" value="ECO:0007669"/>
    <property type="project" value="UniProtKB-ARBA"/>
</dbReference>
<dbReference type="Gene3D" id="3.40.50.410">
    <property type="entry name" value="von Willebrand factor, type A domain"/>
    <property type="match status" value="1"/>
</dbReference>
<feature type="compositionally biased region" description="Polar residues" evidence="3">
    <location>
        <begin position="352"/>
        <end position="361"/>
    </location>
</feature>
<dbReference type="Pfam" id="PF02809">
    <property type="entry name" value="UIM"/>
    <property type="match status" value="3"/>
</dbReference>
<feature type="compositionally biased region" description="Basic and acidic residues" evidence="3">
    <location>
        <begin position="362"/>
        <end position="372"/>
    </location>
</feature>
<dbReference type="PROSITE" id="PS50330">
    <property type="entry name" value="UIM"/>
    <property type="match status" value="2"/>
</dbReference>
<keyword evidence="2" id="KW-0647">Proteasome</keyword>
<dbReference type="GO" id="GO:0043161">
    <property type="term" value="P:proteasome-mediated ubiquitin-dependent protein catabolic process"/>
    <property type="evidence" value="ECO:0007669"/>
    <property type="project" value="TreeGrafter"/>
</dbReference>
<sequence length="372" mass="39181">MPLEATIMILDDSEFMRNGDYLPTRFDAQSDAVTTVFRSKIDSNAENTVGVMTSAGKGPQVLVTHTKELGQVLSGLHKTEQQISGESDIPTALNIAQLALKHRQNKNLRQRIILFVGSPLSTAADEKTLVRLAKKLKKNNVAVDIVLFGDEEGREANEPLLKAFVDNVVSGDNSHFISIPPGTQIISDAILSSAILREDLPGGMGGADVPMGGATGGSGGFEFDVDPSLDPELAMALRMSLEEERARQAAAASASTAQASSSTLPTIPETTAQSGATTQAAAITQAVPPPAAVEPLVMSPLEDEDDEEAMLARALALSREDNNAPAEDVEMGDEDLTEEEAIAAAIAMSLEQDGNGNQQGDSNKKSNSETGK</sequence>
<dbReference type="SUPFAM" id="SSF53300">
    <property type="entry name" value="vWA-like"/>
    <property type="match status" value="1"/>
</dbReference>
<evidence type="ECO:0000313" key="5">
    <source>
        <dbReference type="EMBL" id="GJJ07840.1"/>
    </source>
</evidence>
<dbReference type="SMART" id="SM00327">
    <property type="entry name" value="VWA"/>
    <property type="match status" value="1"/>
</dbReference>
<name>A0AAV5A7F5_9AGAM</name>
<dbReference type="GO" id="GO:0005634">
    <property type="term" value="C:nucleus"/>
    <property type="evidence" value="ECO:0007669"/>
    <property type="project" value="TreeGrafter"/>
</dbReference>
<dbReference type="InterPro" id="IPR027040">
    <property type="entry name" value="PSMD4"/>
</dbReference>
<feature type="domain" description="VWFA" evidence="4">
    <location>
        <begin position="5"/>
        <end position="195"/>
    </location>
</feature>
<dbReference type="GO" id="GO:0008540">
    <property type="term" value="C:proteasome regulatory particle, base subcomplex"/>
    <property type="evidence" value="ECO:0007669"/>
    <property type="project" value="TreeGrafter"/>
</dbReference>
<evidence type="ECO:0000313" key="6">
    <source>
        <dbReference type="Proteomes" id="UP001050691"/>
    </source>
</evidence>
<feature type="compositionally biased region" description="Acidic residues" evidence="3">
    <location>
        <begin position="327"/>
        <end position="341"/>
    </location>
</feature>
<dbReference type="AlphaFoldDB" id="A0AAV5A7F5"/>
<comment type="caution">
    <text evidence="5">The sequence shown here is derived from an EMBL/GenBank/DDBJ whole genome shotgun (WGS) entry which is preliminary data.</text>
</comment>
<dbReference type="GO" id="GO:0005829">
    <property type="term" value="C:cytosol"/>
    <property type="evidence" value="ECO:0007669"/>
    <property type="project" value="TreeGrafter"/>
</dbReference>
<accession>A0AAV5A7F5</accession>
<evidence type="ECO:0000256" key="3">
    <source>
        <dbReference type="SAM" id="MobiDB-lite"/>
    </source>
</evidence>